<dbReference type="AlphaFoldDB" id="A0A1E1L2V0"/>
<accession>A0A1E1L2V0</accession>
<dbReference type="Gene3D" id="3.40.50.720">
    <property type="entry name" value="NAD(P)-binding Rossmann-like Domain"/>
    <property type="match status" value="1"/>
</dbReference>
<dbReference type="EMBL" id="FJUW01000033">
    <property type="protein sequence ID" value="CZT04813.1"/>
    <property type="molecule type" value="Genomic_DNA"/>
</dbReference>
<name>A0A1E1L2V0_9HELO</name>
<dbReference type="SUPFAM" id="SSF51735">
    <property type="entry name" value="NAD(P)-binding Rossmann-fold domains"/>
    <property type="match status" value="1"/>
</dbReference>
<proteinExistence type="predicted"/>
<evidence type="ECO:0000313" key="1">
    <source>
        <dbReference type="EMBL" id="CZT04813.1"/>
    </source>
</evidence>
<sequence length="152" mass="16270">MGHTTVLTTSANRSGLPTILLESLLEGKCSTHIIIKIDSASDTDQIAVIEILKTKYYISALDIVIVRAGISEAAPSPVASMPLTGIQIHLQINGIALVFWCQAVFPLLEQRAKFMQTDLVNAGAKAVALEKAYTTIDEGAMGFVKRVDAATK</sequence>
<dbReference type="InterPro" id="IPR036291">
    <property type="entry name" value="NAD(P)-bd_dom_sf"/>
</dbReference>
<dbReference type="Proteomes" id="UP000178129">
    <property type="component" value="Unassembled WGS sequence"/>
</dbReference>
<gene>
    <name evidence="1" type="ORF">RCO7_10700</name>
</gene>
<reference evidence="2" key="1">
    <citation type="submission" date="2016-03" db="EMBL/GenBank/DDBJ databases">
        <authorList>
            <person name="Ploux O."/>
        </authorList>
    </citation>
    <scope>NUCLEOTIDE SEQUENCE [LARGE SCALE GENOMIC DNA]</scope>
    <source>
        <strain evidence="2">UK7</strain>
    </source>
</reference>
<dbReference type="InParanoid" id="A0A1E1L2V0"/>
<comment type="caution">
    <text evidence="1">The sequence shown here is derived from an EMBL/GenBank/DDBJ whole genome shotgun (WGS) entry which is preliminary data.</text>
</comment>
<protein>
    <submittedName>
        <fullName evidence="1">Uncharacterized protein</fullName>
    </submittedName>
</protein>
<keyword evidence="2" id="KW-1185">Reference proteome</keyword>
<evidence type="ECO:0000313" key="2">
    <source>
        <dbReference type="Proteomes" id="UP000178129"/>
    </source>
</evidence>
<organism evidence="1 2">
    <name type="scientific">Rhynchosporium graminicola</name>
    <dbReference type="NCBI Taxonomy" id="2792576"/>
    <lineage>
        <taxon>Eukaryota</taxon>
        <taxon>Fungi</taxon>
        <taxon>Dikarya</taxon>
        <taxon>Ascomycota</taxon>
        <taxon>Pezizomycotina</taxon>
        <taxon>Leotiomycetes</taxon>
        <taxon>Helotiales</taxon>
        <taxon>Ploettnerulaceae</taxon>
        <taxon>Rhynchosporium</taxon>
    </lineage>
</organism>